<dbReference type="GO" id="GO:0016020">
    <property type="term" value="C:membrane"/>
    <property type="evidence" value="ECO:0007669"/>
    <property type="project" value="InterPro"/>
</dbReference>
<dbReference type="InterPro" id="IPR011712">
    <property type="entry name" value="Sig_transdc_His_kin_sub3_dim/P"/>
</dbReference>
<evidence type="ECO:0000256" key="9">
    <source>
        <dbReference type="SAM" id="Phobius"/>
    </source>
</evidence>
<keyword evidence="5" id="KW-0547">Nucleotide-binding</keyword>
<dbReference type="SUPFAM" id="SSF55781">
    <property type="entry name" value="GAF domain-like"/>
    <property type="match status" value="1"/>
</dbReference>
<dbReference type="Pfam" id="PF07730">
    <property type="entry name" value="HisKA_3"/>
    <property type="match status" value="1"/>
</dbReference>
<keyword evidence="4" id="KW-0808">Transferase</keyword>
<dbReference type="RefSeq" id="WP_036399674.1">
    <property type="nucleotide sequence ID" value="NZ_CCBB010000002.1"/>
</dbReference>
<comment type="caution">
    <text evidence="11">The sequence shown here is derived from an EMBL/GenBank/DDBJ whole genome shotgun (WGS) entry which is preliminary data.</text>
</comment>
<keyword evidence="12" id="KW-1185">Reference proteome</keyword>
<dbReference type="InterPro" id="IPR036890">
    <property type="entry name" value="HATPase_C_sf"/>
</dbReference>
<dbReference type="InterPro" id="IPR029016">
    <property type="entry name" value="GAF-like_dom_sf"/>
</dbReference>
<dbReference type="OrthoDB" id="227596at2"/>
<dbReference type="eggNOG" id="COG4585">
    <property type="taxonomic scope" value="Bacteria"/>
</dbReference>
<organism evidence="11 12">
    <name type="scientific">Mycolicibacterium cosmeticum</name>
    <dbReference type="NCBI Taxonomy" id="258533"/>
    <lineage>
        <taxon>Bacteria</taxon>
        <taxon>Bacillati</taxon>
        <taxon>Actinomycetota</taxon>
        <taxon>Actinomycetes</taxon>
        <taxon>Mycobacteriales</taxon>
        <taxon>Mycobacteriaceae</taxon>
        <taxon>Mycolicibacterium</taxon>
    </lineage>
</organism>
<dbReference type="InterPro" id="IPR050482">
    <property type="entry name" value="Sensor_HK_TwoCompSys"/>
</dbReference>
<dbReference type="GO" id="GO:0000155">
    <property type="term" value="F:phosphorelay sensor kinase activity"/>
    <property type="evidence" value="ECO:0007669"/>
    <property type="project" value="InterPro"/>
</dbReference>
<dbReference type="CDD" id="cd16917">
    <property type="entry name" value="HATPase_UhpB-NarQ-NarX-like"/>
    <property type="match status" value="1"/>
</dbReference>
<dbReference type="STRING" id="258533.BN977_03375"/>
<keyword evidence="7" id="KW-0067">ATP-binding</keyword>
<keyword evidence="3" id="KW-0597">Phosphoprotein</keyword>
<feature type="transmembrane region" description="Helical" evidence="9">
    <location>
        <begin position="253"/>
        <end position="273"/>
    </location>
</feature>
<feature type="transmembrane region" description="Helical" evidence="9">
    <location>
        <begin position="71"/>
        <end position="88"/>
    </location>
</feature>
<evidence type="ECO:0000256" key="5">
    <source>
        <dbReference type="ARBA" id="ARBA00022741"/>
    </source>
</evidence>
<dbReference type="PANTHER" id="PTHR24421:SF10">
    <property type="entry name" value="NITRATE_NITRITE SENSOR PROTEIN NARQ"/>
    <property type="match status" value="1"/>
</dbReference>
<evidence type="ECO:0000256" key="2">
    <source>
        <dbReference type="ARBA" id="ARBA00012438"/>
    </source>
</evidence>
<dbReference type="InterPro" id="IPR003594">
    <property type="entry name" value="HATPase_dom"/>
</dbReference>
<feature type="transmembrane region" description="Helical" evidence="9">
    <location>
        <begin position="108"/>
        <end position="131"/>
    </location>
</feature>
<evidence type="ECO:0000256" key="6">
    <source>
        <dbReference type="ARBA" id="ARBA00022777"/>
    </source>
</evidence>
<evidence type="ECO:0000256" key="8">
    <source>
        <dbReference type="ARBA" id="ARBA00023012"/>
    </source>
</evidence>
<dbReference type="Gene3D" id="3.30.450.40">
    <property type="match status" value="1"/>
</dbReference>
<reference evidence="11" key="2">
    <citation type="submission" date="2014-03" db="EMBL/GenBank/DDBJ databases">
        <authorList>
            <person name="Urmite Genomes"/>
        </authorList>
    </citation>
    <scope>NUCLEOTIDE SEQUENCE</scope>
    <source>
        <strain evidence="11">DSM 44829</strain>
    </source>
</reference>
<dbReference type="GO" id="GO:0005524">
    <property type="term" value="F:ATP binding"/>
    <property type="evidence" value="ECO:0007669"/>
    <property type="project" value="UniProtKB-KW"/>
</dbReference>
<proteinExistence type="predicted"/>
<dbReference type="SUPFAM" id="SSF55874">
    <property type="entry name" value="ATPase domain of HSP90 chaperone/DNA topoisomerase II/histidine kinase"/>
    <property type="match status" value="1"/>
</dbReference>
<accession>W9B166</accession>
<dbReference type="EMBL" id="CCBB010000002">
    <property type="protein sequence ID" value="CDO08556.1"/>
    <property type="molecule type" value="Genomic_DNA"/>
</dbReference>
<keyword evidence="9" id="KW-1133">Transmembrane helix</keyword>
<evidence type="ECO:0000313" key="11">
    <source>
        <dbReference type="EMBL" id="CDO08556.1"/>
    </source>
</evidence>
<feature type="transmembrane region" description="Helical" evidence="9">
    <location>
        <begin position="143"/>
        <end position="161"/>
    </location>
</feature>
<feature type="domain" description="Histidine kinase/HSP90-like ATPase" evidence="10">
    <location>
        <begin position="597"/>
        <end position="687"/>
    </location>
</feature>
<sequence>MTFWRGAVRMACGAAGLAVVLGTVTVVMHWMNRTLDTSGLKTELWTATVLQTFAWAAAGALIVTKRPRNPFGWLFCGASLAAAATALGSEYAVYTLLTPGHDLPGGQWALWLSNWSWVLYIGVIPAVLLVFPDGRLLSRRWAPVLGVAALATAVLLISQIFRPGAMVADATSLATIDNPVGIAAWGDALTEAHRISDTVLDLVLIVGVVSLLLRFRRARGEERLQLKWLASVAVFLPVTIAMGYIAPGTPSGLAFKLHMALLICTITVAVLKYRLYDIDVILKRSLVYGALTILVLAMYVAIVAATGAVLQASAGLIPSLIATGVVAAAFNPLRYRLQRGANRLLYGARDEPYEVLSQLGQRLESTLAPDEVLPRLVETVGHALKLPYVAVEVPNRILGDDTTGNPKIVASYGHEAPIALRLPLQYQGAPVGSLALAARSGDDGFTPADRRLLDDVARQAGVAVHAVALTAALQDSRERLVAALEEERRRFRRDLHDGLGPTLTAVALQIDAARNVLHSDPGAADELLVQLRAEVKASIEGIRRLVYDLRPPALDELGLVRALREQAAGFVRAGSGRVDGLRVTVEAPADLPPLPAAVEVAAYRIGAEAVTNVARHANANHCLLRISMNGALEVQVVDDGVGTGATWMPGVGLASMRERASELGGTLSVEASPEGGTRVLAKLPLRER</sequence>
<evidence type="ECO:0000259" key="10">
    <source>
        <dbReference type="SMART" id="SM00387"/>
    </source>
</evidence>
<keyword evidence="9" id="KW-0472">Membrane</keyword>
<name>W9B166_MYCCO</name>
<keyword evidence="9" id="KW-0812">Transmembrane</keyword>
<evidence type="ECO:0000256" key="4">
    <source>
        <dbReference type="ARBA" id="ARBA00022679"/>
    </source>
</evidence>
<feature type="transmembrane region" description="Helical" evidence="9">
    <location>
        <begin position="12"/>
        <end position="32"/>
    </location>
</feature>
<dbReference type="Gene3D" id="1.20.5.1930">
    <property type="match status" value="1"/>
</dbReference>
<dbReference type="PANTHER" id="PTHR24421">
    <property type="entry name" value="NITRATE/NITRITE SENSOR PROTEIN NARX-RELATED"/>
    <property type="match status" value="1"/>
</dbReference>
<evidence type="ECO:0000313" key="12">
    <source>
        <dbReference type="Proteomes" id="UP000028870"/>
    </source>
</evidence>
<protein>
    <recommendedName>
        <fullName evidence="2">histidine kinase</fullName>
        <ecNumber evidence="2">2.7.13.3</ecNumber>
    </recommendedName>
</protein>
<dbReference type="SMART" id="SM00387">
    <property type="entry name" value="HATPase_c"/>
    <property type="match status" value="1"/>
</dbReference>
<gene>
    <name evidence="11" type="ORF">BN977_03375</name>
</gene>
<dbReference type="AlphaFoldDB" id="W9B166"/>
<feature type="transmembrane region" description="Helical" evidence="9">
    <location>
        <begin position="44"/>
        <end position="64"/>
    </location>
</feature>
<dbReference type="EC" id="2.7.13.3" evidence="2"/>
<keyword evidence="6 11" id="KW-0418">Kinase</keyword>
<feature type="transmembrane region" description="Helical" evidence="9">
    <location>
        <begin position="228"/>
        <end position="247"/>
    </location>
</feature>
<comment type="catalytic activity">
    <reaction evidence="1">
        <text>ATP + protein L-histidine = ADP + protein N-phospho-L-histidine.</text>
        <dbReference type="EC" id="2.7.13.3"/>
    </reaction>
</comment>
<evidence type="ECO:0000256" key="1">
    <source>
        <dbReference type="ARBA" id="ARBA00000085"/>
    </source>
</evidence>
<feature type="transmembrane region" description="Helical" evidence="9">
    <location>
        <begin position="199"/>
        <end position="216"/>
    </location>
</feature>
<evidence type="ECO:0000256" key="7">
    <source>
        <dbReference type="ARBA" id="ARBA00022840"/>
    </source>
</evidence>
<reference evidence="11" key="1">
    <citation type="submission" date="2014-03" db="EMBL/GenBank/DDBJ databases">
        <title>Draft Genome Sequence of Mycobacterium cosmeticum DSM 44829.</title>
        <authorList>
            <person name="Croce O."/>
            <person name="Robert C."/>
            <person name="Raoult D."/>
            <person name="Drancourt M."/>
        </authorList>
    </citation>
    <scope>NUCLEOTIDE SEQUENCE [LARGE SCALE GENOMIC DNA]</scope>
    <source>
        <strain evidence="11">DSM 44829</strain>
    </source>
</reference>
<keyword evidence="8" id="KW-0902">Two-component regulatory system</keyword>
<dbReference type="GO" id="GO:0046983">
    <property type="term" value="F:protein dimerization activity"/>
    <property type="evidence" value="ECO:0007669"/>
    <property type="project" value="InterPro"/>
</dbReference>
<dbReference type="Proteomes" id="UP000028870">
    <property type="component" value="Unassembled WGS sequence"/>
</dbReference>
<dbReference type="Pfam" id="PF02518">
    <property type="entry name" value="HATPase_c"/>
    <property type="match status" value="1"/>
</dbReference>
<feature type="transmembrane region" description="Helical" evidence="9">
    <location>
        <begin position="285"/>
        <end position="310"/>
    </location>
</feature>
<feature type="transmembrane region" description="Helical" evidence="9">
    <location>
        <begin position="316"/>
        <end position="333"/>
    </location>
</feature>
<dbReference type="Gene3D" id="3.30.565.10">
    <property type="entry name" value="Histidine kinase-like ATPase, C-terminal domain"/>
    <property type="match status" value="1"/>
</dbReference>
<evidence type="ECO:0000256" key="3">
    <source>
        <dbReference type="ARBA" id="ARBA00022553"/>
    </source>
</evidence>